<evidence type="ECO:0000256" key="1">
    <source>
        <dbReference type="PROSITE-ProRule" id="PRU00175"/>
    </source>
</evidence>
<dbReference type="PANTHER" id="PTHR14134">
    <property type="entry name" value="E3 UBIQUITIN-PROTEIN LIGASE RAD18"/>
    <property type="match status" value="1"/>
</dbReference>
<dbReference type="GO" id="GO:0003697">
    <property type="term" value="F:single-stranded DNA binding"/>
    <property type="evidence" value="ECO:0007669"/>
    <property type="project" value="InterPro"/>
</dbReference>
<dbReference type="SMART" id="SM00184">
    <property type="entry name" value="RING"/>
    <property type="match status" value="1"/>
</dbReference>
<dbReference type="Gene3D" id="3.30.40.10">
    <property type="entry name" value="Zinc/RING finger domain, C3HC4 (zinc finger)"/>
    <property type="match status" value="1"/>
</dbReference>
<dbReference type="GO" id="GO:0006301">
    <property type="term" value="P:DNA damage tolerance"/>
    <property type="evidence" value="ECO:0007669"/>
    <property type="project" value="InterPro"/>
</dbReference>
<feature type="compositionally biased region" description="Low complexity" evidence="2">
    <location>
        <begin position="173"/>
        <end position="183"/>
    </location>
</feature>
<keyword evidence="1" id="KW-0863">Zinc-finger</keyword>
<evidence type="ECO:0000256" key="2">
    <source>
        <dbReference type="SAM" id="MobiDB-lite"/>
    </source>
</evidence>
<dbReference type="Proteomes" id="UP000308652">
    <property type="component" value="Unassembled WGS sequence"/>
</dbReference>
<dbReference type="GO" id="GO:0097505">
    <property type="term" value="C:Rad6-Rad18 complex"/>
    <property type="evidence" value="ECO:0007669"/>
    <property type="project" value="TreeGrafter"/>
</dbReference>
<feature type="region of interest" description="Disordered" evidence="2">
    <location>
        <begin position="169"/>
        <end position="194"/>
    </location>
</feature>
<gene>
    <name evidence="4" type="ORF">BDQ12DRAFT_612703</name>
</gene>
<dbReference type="SUPFAM" id="SSF57850">
    <property type="entry name" value="RING/U-box"/>
    <property type="match status" value="1"/>
</dbReference>
<evidence type="ECO:0000259" key="3">
    <source>
        <dbReference type="PROSITE" id="PS50089"/>
    </source>
</evidence>
<dbReference type="GO" id="GO:0061630">
    <property type="term" value="F:ubiquitin protein ligase activity"/>
    <property type="evidence" value="ECO:0007669"/>
    <property type="project" value="InterPro"/>
</dbReference>
<keyword evidence="1" id="KW-0479">Metal-binding</keyword>
<dbReference type="GO" id="GO:0006513">
    <property type="term" value="P:protein monoubiquitination"/>
    <property type="evidence" value="ECO:0007669"/>
    <property type="project" value="InterPro"/>
</dbReference>
<dbReference type="PROSITE" id="PS50089">
    <property type="entry name" value="ZF_RING_2"/>
    <property type="match status" value="1"/>
</dbReference>
<dbReference type="InterPro" id="IPR001841">
    <property type="entry name" value="Znf_RING"/>
</dbReference>
<feature type="compositionally biased region" description="Low complexity" evidence="2">
    <location>
        <begin position="405"/>
        <end position="414"/>
    </location>
</feature>
<dbReference type="InterPro" id="IPR013083">
    <property type="entry name" value="Znf_RING/FYVE/PHD"/>
</dbReference>
<feature type="region of interest" description="Disordered" evidence="2">
    <location>
        <begin position="1"/>
        <end position="27"/>
    </location>
</feature>
<evidence type="ECO:0000313" key="4">
    <source>
        <dbReference type="EMBL" id="TFK34814.1"/>
    </source>
</evidence>
<dbReference type="PANTHER" id="PTHR14134:SF2">
    <property type="entry name" value="E3 UBIQUITIN-PROTEIN LIGASE RAD18"/>
    <property type="match status" value="1"/>
</dbReference>
<sequence>MEFDASIYNDDSVPDPTDFPPDTSAPGLRSLDGSFRCTICGEVYDAPVTLPCGHCFCSCVTMAIKQECPSCRKAANEGHLRPNPAIEEVVAAWKASRCVTIKEEERRRAISHQRGTPSKSVKKRKLTHERERSSSPDIECIPNPSRGPKTLTATNDILNSPCKPRKYKLSKLNTADSSTATSDTNEDELPAGSTDDSVNCPICEKRVVFRRMNQHIDSGCKDGLAPDPASANQSKQQWMKLMGAQQSKGKTKSMLVPCLHDLFRTLTINDDEFPLPKATYGTLKDKKIKEMLLEHDLPVQGERNQWIARHQRWVMVYNANLDRSIPNRKTKGELRRELKRWEEDLKKKKNSVSDIVVYEKKQKPEFDRLIQMARQSKSKTSVPKDAFLPASLVRISSDGRERDSSPACSSSSSSVAEANVIVLDSEGERQNS</sequence>
<feature type="domain" description="RING-type" evidence="3">
    <location>
        <begin position="37"/>
        <end position="72"/>
    </location>
</feature>
<dbReference type="EMBL" id="ML213627">
    <property type="protein sequence ID" value="TFK34814.1"/>
    <property type="molecule type" value="Genomic_DNA"/>
</dbReference>
<feature type="region of interest" description="Disordered" evidence="2">
    <location>
        <begin position="105"/>
        <end position="157"/>
    </location>
</feature>
<reference evidence="4 5" key="1">
    <citation type="journal article" date="2019" name="Nat. Ecol. Evol.">
        <title>Megaphylogeny resolves global patterns of mushroom evolution.</title>
        <authorList>
            <person name="Varga T."/>
            <person name="Krizsan K."/>
            <person name="Foldi C."/>
            <person name="Dima B."/>
            <person name="Sanchez-Garcia M."/>
            <person name="Sanchez-Ramirez S."/>
            <person name="Szollosi G.J."/>
            <person name="Szarkandi J.G."/>
            <person name="Papp V."/>
            <person name="Albert L."/>
            <person name="Andreopoulos W."/>
            <person name="Angelini C."/>
            <person name="Antonin V."/>
            <person name="Barry K.W."/>
            <person name="Bougher N.L."/>
            <person name="Buchanan P."/>
            <person name="Buyck B."/>
            <person name="Bense V."/>
            <person name="Catcheside P."/>
            <person name="Chovatia M."/>
            <person name="Cooper J."/>
            <person name="Damon W."/>
            <person name="Desjardin D."/>
            <person name="Finy P."/>
            <person name="Geml J."/>
            <person name="Haridas S."/>
            <person name="Hughes K."/>
            <person name="Justo A."/>
            <person name="Karasinski D."/>
            <person name="Kautmanova I."/>
            <person name="Kiss B."/>
            <person name="Kocsube S."/>
            <person name="Kotiranta H."/>
            <person name="LaButti K.M."/>
            <person name="Lechner B.E."/>
            <person name="Liimatainen K."/>
            <person name="Lipzen A."/>
            <person name="Lukacs Z."/>
            <person name="Mihaltcheva S."/>
            <person name="Morgado L.N."/>
            <person name="Niskanen T."/>
            <person name="Noordeloos M.E."/>
            <person name="Ohm R.A."/>
            <person name="Ortiz-Santana B."/>
            <person name="Ovrebo C."/>
            <person name="Racz N."/>
            <person name="Riley R."/>
            <person name="Savchenko A."/>
            <person name="Shiryaev A."/>
            <person name="Soop K."/>
            <person name="Spirin V."/>
            <person name="Szebenyi C."/>
            <person name="Tomsovsky M."/>
            <person name="Tulloss R.E."/>
            <person name="Uehling J."/>
            <person name="Grigoriev I.V."/>
            <person name="Vagvolgyi C."/>
            <person name="Papp T."/>
            <person name="Martin F.M."/>
            <person name="Miettinen O."/>
            <person name="Hibbett D.S."/>
            <person name="Nagy L.G."/>
        </authorList>
    </citation>
    <scope>NUCLEOTIDE SEQUENCE [LARGE SCALE GENOMIC DNA]</scope>
    <source>
        <strain evidence="4 5">CBS 166.37</strain>
    </source>
</reference>
<organism evidence="4 5">
    <name type="scientific">Crucibulum laeve</name>
    <dbReference type="NCBI Taxonomy" id="68775"/>
    <lineage>
        <taxon>Eukaryota</taxon>
        <taxon>Fungi</taxon>
        <taxon>Dikarya</taxon>
        <taxon>Basidiomycota</taxon>
        <taxon>Agaricomycotina</taxon>
        <taxon>Agaricomycetes</taxon>
        <taxon>Agaricomycetidae</taxon>
        <taxon>Agaricales</taxon>
        <taxon>Agaricineae</taxon>
        <taxon>Nidulariaceae</taxon>
        <taxon>Crucibulum</taxon>
    </lineage>
</organism>
<feature type="region of interest" description="Disordered" evidence="2">
    <location>
        <begin position="395"/>
        <end position="432"/>
    </location>
</feature>
<dbReference type="AlphaFoldDB" id="A0A5C3LP34"/>
<proteinExistence type="predicted"/>
<dbReference type="OrthoDB" id="9049620at2759"/>
<accession>A0A5C3LP34</accession>
<dbReference type="GO" id="GO:0008270">
    <property type="term" value="F:zinc ion binding"/>
    <property type="evidence" value="ECO:0007669"/>
    <property type="project" value="UniProtKB-KW"/>
</dbReference>
<keyword evidence="5" id="KW-1185">Reference proteome</keyword>
<dbReference type="InterPro" id="IPR039577">
    <property type="entry name" value="Rad18"/>
</dbReference>
<dbReference type="GO" id="GO:0005634">
    <property type="term" value="C:nucleus"/>
    <property type="evidence" value="ECO:0007669"/>
    <property type="project" value="TreeGrafter"/>
</dbReference>
<name>A0A5C3LP34_9AGAR</name>
<evidence type="ECO:0000313" key="5">
    <source>
        <dbReference type="Proteomes" id="UP000308652"/>
    </source>
</evidence>
<protein>
    <recommendedName>
        <fullName evidence="3">RING-type domain-containing protein</fullName>
    </recommendedName>
</protein>
<dbReference type="STRING" id="68775.A0A5C3LP34"/>
<keyword evidence="1" id="KW-0862">Zinc</keyword>